<sequence>MPKYSKRLVNLIHWLPRLVILNYLWLLASLPLITLVSSTRTTAFLVMQYRQEEQISENIWQTFWQTFKTTQQRFDFIRSFILVLTIIDCLWLIKMTSPWSKTALVVLVLILLGCTLISSWHVTLATKYNRICWLQVFVYCGQHFGLLLGQILLNIVTCLALFLFGQGFALLAGMSTMISLNTFFTHYFIKNNA</sequence>
<feature type="transmembrane region" description="Helical" evidence="1">
    <location>
        <begin position="168"/>
        <end position="189"/>
    </location>
</feature>
<accession>A0A921DUA9</accession>
<reference evidence="2" key="1">
    <citation type="journal article" date="2021" name="PeerJ">
        <title>Extensive microbial diversity within the chicken gut microbiome revealed by metagenomics and culture.</title>
        <authorList>
            <person name="Gilroy R."/>
            <person name="Ravi A."/>
            <person name="Getino M."/>
            <person name="Pursley I."/>
            <person name="Horton D.L."/>
            <person name="Alikhan N.F."/>
            <person name="Baker D."/>
            <person name="Gharbi K."/>
            <person name="Hall N."/>
            <person name="Watson M."/>
            <person name="Adriaenssens E.M."/>
            <person name="Foster-Nyarko E."/>
            <person name="Jarju S."/>
            <person name="Secka A."/>
            <person name="Antonio M."/>
            <person name="Oren A."/>
            <person name="Chaudhuri R.R."/>
            <person name="La Ragione R."/>
            <person name="Hildebrand F."/>
            <person name="Pallen M.J."/>
        </authorList>
    </citation>
    <scope>NUCLEOTIDE SEQUENCE</scope>
    <source>
        <strain evidence="2">CHK173-2119</strain>
    </source>
</reference>
<organism evidence="2 3">
    <name type="scientific">Lapidilactobacillus dextrinicus</name>
    <dbReference type="NCBI Taxonomy" id="51664"/>
    <lineage>
        <taxon>Bacteria</taxon>
        <taxon>Bacillati</taxon>
        <taxon>Bacillota</taxon>
        <taxon>Bacilli</taxon>
        <taxon>Lactobacillales</taxon>
        <taxon>Lactobacillaceae</taxon>
        <taxon>Lapidilactobacillus</taxon>
    </lineage>
</organism>
<name>A0A921DUA9_9LACO</name>
<keyword evidence="1" id="KW-1133">Transmembrane helix</keyword>
<keyword evidence="1" id="KW-0812">Transmembrane</keyword>
<feature type="transmembrane region" description="Helical" evidence="1">
    <location>
        <begin position="136"/>
        <end position="162"/>
    </location>
</feature>
<comment type="caution">
    <text evidence="2">The sequence shown here is derived from an EMBL/GenBank/DDBJ whole genome shotgun (WGS) entry which is preliminary data.</text>
</comment>
<dbReference type="Proteomes" id="UP000774947">
    <property type="component" value="Unassembled WGS sequence"/>
</dbReference>
<dbReference type="AlphaFoldDB" id="A0A921DUA9"/>
<evidence type="ECO:0000256" key="1">
    <source>
        <dbReference type="SAM" id="Phobius"/>
    </source>
</evidence>
<feature type="transmembrane region" description="Helical" evidence="1">
    <location>
        <begin position="20"/>
        <end position="46"/>
    </location>
</feature>
<dbReference type="InterPro" id="IPR006938">
    <property type="entry name" value="DUF624"/>
</dbReference>
<evidence type="ECO:0000313" key="2">
    <source>
        <dbReference type="EMBL" id="HJE14941.1"/>
    </source>
</evidence>
<dbReference type="EMBL" id="DYXY01000063">
    <property type="protein sequence ID" value="HJE14941.1"/>
    <property type="molecule type" value="Genomic_DNA"/>
</dbReference>
<feature type="transmembrane region" description="Helical" evidence="1">
    <location>
        <begin position="76"/>
        <end position="93"/>
    </location>
</feature>
<evidence type="ECO:0000313" key="3">
    <source>
        <dbReference type="Proteomes" id="UP000774947"/>
    </source>
</evidence>
<proteinExistence type="predicted"/>
<reference evidence="2" key="2">
    <citation type="submission" date="2021-09" db="EMBL/GenBank/DDBJ databases">
        <authorList>
            <person name="Gilroy R."/>
        </authorList>
    </citation>
    <scope>NUCLEOTIDE SEQUENCE</scope>
    <source>
        <strain evidence="2">CHK173-2119</strain>
    </source>
</reference>
<feature type="transmembrane region" description="Helical" evidence="1">
    <location>
        <begin position="105"/>
        <end position="124"/>
    </location>
</feature>
<gene>
    <name evidence="2" type="ORF">K8W17_02555</name>
</gene>
<dbReference type="Pfam" id="PF04854">
    <property type="entry name" value="DUF624"/>
    <property type="match status" value="1"/>
</dbReference>
<protein>
    <submittedName>
        <fullName evidence="2">DUF624 domain-containing protein</fullName>
    </submittedName>
</protein>
<keyword evidence="1" id="KW-0472">Membrane</keyword>